<dbReference type="AlphaFoldDB" id="A0A5B9QRU2"/>
<feature type="transmembrane region" description="Helical" evidence="1">
    <location>
        <begin position="21"/>
        <end position="44"/>
    </location>
</feature>
<dbReference type="OrthoDB" id="282862at2"/>
<feature type="domain" description="CAAX prenyl protease 2/Lysostaphin resistance protein A-like" evidence="2">
    <location>
        <begin position="155"/>
        <end position="226"/>
    </location>
</feature>
<feature type="transmembrane region" description="Helical" evidence="1">
    <location>
        <begin position="171"/>
        <end position="190"/>
    </location>
</feature>
<keyword evidence="1" id="KW-0812">Transmembrane</keyword>
<feature type="transmembrane region" description="Helical" evidence="1">
    <location>
        <begin position="103"/>
        <end position="121"/>
    </location>
</feature>
<evidence type="ECO:0000259" key="2">
    <source>
        <dbReference type="Pfam" id="PF02517"/>
    </source>
</evidence>
<keyword evidence="4" id="KW-1185">Reference proteome</keyword>
<dbReference type="GO" id="GO:0080120">
    <property type="term" value="P:CAAX-box protein maturation"/>
    <property type="evidence" value="ECO:0007669"/>
    <property type="project" value="UniProtKB-ARBA"/>
</dbReference>
<dbReference type="GO" id="GO:0004175">
    <property type="term" value="F:endopeptidase activity"/>
    <property type="evidence" value="ECO:0007669"/>
    <property type="project" value="UniProtKB-ARBA"/>
</dbReference>
<organism evidence="3 4">
    <name type="scientific">Roseimaritima ulvae</name>
    <dbReference type="NCBI Taxonomy" id="980254"/>
    <lineage>
        <taxon>Bacteria</taxon>
        <taxon>Pseudomonadati</taxon>
        <taxon>Planctomycetota</taxon>
        <taxon>Planctomycetia</taxon>
        <taxon>Pirellulales</taxon>
        <taxon>Pirellulaceae</taxon>
        <taxon>Roseimaritima</taxon>
    </lineage>
</organism>
<dbReference type="Proteomes" id="UP000325286">
    <property type="component" value="Chromosome"/>
</dbReference>
<evidence type="ECO:0000313" key="4">
    <source>
        <dbReference type="Proteomes" id="UP000325286"/>
    </source>
</evidence>
<protein>
    <recommendedName>
        <fullName evidence="2">CAAX prenyl protease 2/Lysostaphin resistance protein A-like domain-containing protein</fullName>
    </recommendedName>
</protein>
<feature type="transmembrane region" description="Helical" evidence="1">
    <location>
        <begin position="141"/>
        <end position="159"/>
    </location>
</feature>
<feature type="transmembrane region" description="Helical" evidence="1">
    <location>
        <begin position="64"/>
        <end position="82"/>
    </location>
</feature>
<proteinExistence type="predicted"/>
<dbReference type="KEGG" id="rul:UC8_26460"/>
<sequence length="239" mass="26428">MKAFDLRTELASATAGEQRKATVVLLSSTVLMLLWQCVGSMKFYHDFVKPHWLVYGDPDFTAALYFFLTAFVLLGGVPLLIIKWGLRGRFADYGLAWGNGWQTLLSLAILAPPMLLMIYAMTRFPELAASYSINPQRGLGFGLHALGFALFYVGWEIHFRGFLQFGIAPAMGRSNAILVGVMASSLMHIGRPAGDMFGGILAGLLWGVLAFQTRSILSGMLQHAMMGLSLDFWLWLQQP</sequence>
<dbReference type="InterPro" id="IPR003675">
    <property type="entry name" value="Rce1/LyrA-like_dom"/>
</dbReference>
<evidence type="ECO:0000313" key="3">
    <source>
        <dbReference type="EMBL" id="QEG40629.1"/>
    </source>
</evidence>
<keyword evidence="1" id="KW-1133">Transmembrane helix</keyword>
<evidence type="ECO:0000256" key="1">
    <source>
        <dbReference type="SAM" id="Phobius"/>
    </source>
</evidence>
<keyword evidence="1" id="KW-0472">Membrane</keyword>
<name>A0A5B9QRU2_9BACT</name>
<dbReference type="EMBL" id="CP042914">
    <property type="protein sequence ID" value="QEG40629.1"/>
    <property type="molecule type" value="Genomic_DNA"/>
</dbReference>
<accession>A0A5B9QRU2</accession>
<dbReference type="Pfam" id="PF02517">
    <property type="entry name" value="Rce1-like"/>
    <property type="match status" value="1"/>
</dbReference>
<dbReference type="RefSeq" id="WP_148080282.1">
    <property type="nucleotide sequence ID" value="NZ_CP042914.1"/>
</dbReference>
<feature type="transmembrane region" description="Helical" evidence="1">
    <location>
        <begin position="196"/>
        <end position="217"/>
    </location>
</feature>
<gene>
    <name evidence="3" type="ORF">UC8_26460</name>
</gene>
<reference evidence="3 4" key="1">
    <citation type="submission" date="2019-08" db="EMBL/GenBank/DDBJ databases">
        <title>Deep-cultivation of Planctomycetes and their phenomic and genomic characterization uncovers novel biology.</title>
        <authorList>
            <person name="Wiegand S."/>
            <person name="Jogler M."/>
            <person name="Boedeker C."/>
            <person name="Pinto D."/>
            <person name="Vollmers J."/>
            <person name="Rivas-Marin E."/>
            <person name="Kohn T."/>
            <person name="Peeters S.H."/>
            <person name="Heuer A."/>
            <person name="Rast P."/>
            <person name="Oberbeckmann S."/>
            <person name="Bunk B."/>
            <person name="Jeske O."/>
            <person name="Meyerdierks A."/>
            <person name="Storesund J.E."/>
            <person name="Kallscheuer N."/>
            <person name="Luecker S."/>
            <person name="Lage O.M."/>
            <person name="Pohl T."/>
            <person name="Merkel B.J."/>
            <person name="Hornburger P."/>
            <person name="Mueller R.-W."/>
            <person name="Bruemmer F."/>
            <person name="Labrenz M."/>
            <person name="Spormann A.M."/>
            <person name="Op den Camp H."/>
            <person name="Overmann J."/>
            <person name="Amann R."/>
            <person name="Jetten M.S.M."/>
            <person name="Mascher T."/>
            <person name="Medema M.H."/>
            <person name="Devos D.P."/>
            <person name="Kaster A.-K."/>
            <person name="Ovreas L."/>
            <person name="Rohde M."/>
            <person name="Galperin M.Y."/>
            <person name="Jogler C."/>
        </authorList>
    </citation>
    <scope>NUCLEOTIDE SEQUENCE [LARGE SCALE GENOMIC DNA]</scope>
    <source>
        <strain evidence="3 4">UC8</strain>
    </source>
</reference>